<proteinExistence type="predicted"/>
<sequence>MSLWSSVLTLNKHRGVANSQFEDEVKELMAILANLPGRSKRNTSSVMRRSAMTAVFSYSTSSWTCNTEVNLCRDMSTSDVW</sequence>
<evidence type="ECO:0000313" key="1">
    <source>
        <dbReference type="EnsemblPlants" id="OGLUM08G07930.1"/>
    </source>
</evidence>
<dbReference type="Proteomes" id="UP000026961">
    <property type="component" value="Chromosome 8"/>
</dbReference>
<dbReference type="EnsemblPlants" id="OGLUM08G07930.1">
    <property type="protein sequence ID" value="OGLUM08G07930.1"/>
    <property type="gene ID" value="OGLUM08G07930"/>
</dbReference>
<keyword evidence="2" id="KW-1185">Reference proteome</keyword>
<evidence type="ECO:0000313" key="2">
    <source>
        <dbReference type="Proteomes" id="UP000026961"/>
    </source>
</evidence>
<accession>A0A0E0ASP3</accession>
<dbReference type="Gramene" id="OGLUM08G07930.1">
    <property type="protein sequence ID" value="OGLUM08G07930.1"/>
    <property type="gene ID" value="OGLUM08G07930"/>
</dbReference>
<reference evidence="1" key="1">
    <citation type="submission" date="2015-04" db="UniProtKB">
        <authorList>
            <consortium name="EnsemblPlants"/>
        </authorList>
    </citation>
    <scope>IDENTIFICATION</scope>
</reference>
<dbReference type="HOGENOM" id="CLU_2577758_0_0_1"/>
<organism evidence="1">
    <name type="scientific">Oryza glumipatula</name>
    <dbReference type="NCBI Taxonomy" id="40148"/>
    <lineage>
        <taxon>Eukaryota</taxon>
        <taxon>Viridiplantae</taxon>
        <taxon>Streptophyta</taxon>
        <taxon>Embryophyta</taxon>
        <taxon>Tracheophyta</taxon>
        <taxon>Spermatophyta</taxon>
        <taxon>Magnoliopsida</taxon>
        <taxon>Liliopsida</taxon>
        <taxon>Poales</taxon>
        <taxon>Poaceae</taxon>
        <taxon>BOP clade</taxon>
        <taxon>Oryzoideae</taxon>
        <taxon>Oryzeae</taxon>
        <taxon>Oryzinae</taxon>
        <taxon>Oryza</taxon>
    </lineage>
</organism>
<name>A0A0E0ASP3_9ORYZ</name>
<dbReference type="AlphaFoldDB" id="A0A0E0ASP3"/>
<reference evidence="1" key="2">
    <citation type="submission" date="2018-05" db="EMBL/GenBank/DDBJ databases">
        <title>OgluRS3 (Oryza glumaepatula Reference Sequence Version 3).</title>
        <authorList>
            <person name="Zhang J."/>
            <person name="Kudrna D."/>
            <person name="Lee S."/>
            <person name="Talag J."/>
            <person name="Welchert J."/>
            <person name="Wing R.A."/>
        </authorList>
    </citation>
    <scope>NUCLEOTIDE SEQUENCE [LARGE SCALE GENOMIC DNA]</scope>
</reference>
<protein>
    <submittedName>
        <fullName evidence="1">Uncharacterized protein</fullName>
    </submittedName>
</protein>